<evidence type="ECO:0000313" key="2">
    <source>
        <dbReference type="EMBL" id="MCJ1960269.1"/>
    </source>
</evidence>
<accession>A0ABT0AAU8</accession>
<dbReference type="EMBL" id="JALHAT010000006">
    <property type="protein sequence ID" value="MCJ1960269.1"/>
    <property type="molecule type" value="Genomic_DNA"/>
</dbReference>
<evidence type="ECO:0008006" key="4">
    <source>
        <dbReference type="Google" id="ProtNLM"/>
    </source>
</evidence>
<proteinExistence type="predicted"/>
<dbReference type="Proteomes" id="UP001162802">
    <property type="component" value="Unassembled WGS sequence"/>
</dbReference>
<sequence length="70" mass="7454">MVDIFALALSHGLIALAVWRLLQRPDLDREGEPPAPRRAPRGQGMRVPGLVAEPQSEEDAHTPPPGAPGA</sequence>
<reference evidence="2" key="1">
    <citation type="submission" date="2022-03" db="EMBL/GenBank/DDBJ databases">
        <title>Identification of a novel bacterium isolated from mangrove sediments.</title>
        <authorList>
            <person name="Pan X."/>
        </authorList>
    </citation>
    <scope>NUCLEOTIDE SEQUENCE</scope>
    <source>
        <strain evidence="2">B2637</strain>
    </source>
</reference>
<evidence type="ECO:0000313" key="3">
    <source>
        <dbReference type="Proteomes" id="UP001162802"/>
    </source>
</evidence>
<comment type="caution">
    <text evidence="2">The sequence shown here is derived from an EMBL/GenBank/DDBJ whole genome shotgun (WGS) entry which is preliminary data.</text>
</comment>
<name>A0ABT0AAU8_9SPHN</name>
<evidence type="ECO:0000256" key="1">
    <source>
        <dbReference type="SAM" id="MobiDB-lite"/>
    </source>
</evidence>
<protein>
    <recommendedName>
        <fullName evidence="4">Cell envelope biogenesis protein TolA</fullName>
    </recommendedName>
</protein>
<keyword evidence="3" id="KW-1185">Reference proteome</keyword>
<feature type="region of interest" description="Disordered" evidence="1">
    <location>
        <begin position="25"/>
        <end position="70"/>
    </location>
</feature>
<organism evidence="2 3">
    <name type="scientific">Novosphingobium mangrovi</name>
    <name type="common">ex Hu et al. 2023</name>
    <dbReference type="NCBI Taxonomy" id="2930094"/>
    <lineage>
        <taxon>Bacteria</taxon>
        <taxon>Pseudomonadati</taxon>
        <taxon>Pseudomonadota</taxon>
        <taxon>Alphaproteobacteria</taxon>
        <taxon>Sphingomonadales</taxon>
        <taxon>Sphingomonadaceae</taxon>
        <taxon>Novosphingobium</taxon>
    </lineage>
</organism>
<dbReference type="RefSeq" id="WP_243798230.1">
    <property type="nucleotide sequence ID" value="NZ_JALHAT010000006.1"/>
</dbReference>
<gene>
    <name evidence="2" type="ORF">MTR65_06235</name>
</gene>